<keyword evidence="11" id="KW-1185">Reference proteome</keyword>
<evidence type="ECO:0000256" key="4">
    <source>
        <dbReference type="ARBA" id="ARBA00022692"/>
    </source>
</evidence>
<comment type="caution">
    <text evidence="10">The sequence shown here is derived from an EMBL/GenBank/DDBJ whole genome shotgun (WGS) entry which is preliminary data.</text>
</comment>
<dbReference type="EMBL" id="JAVREM010000044">
    <property type="protein sequence ID" value="MDT0321660.1"/>
    <property type="molecule type" value="Genomic_DNA"/>
</dbReference>
<reference evidence="11" key="1">
    <citation type="submission" date="2023-07" db="EMBL/GenBank/DDBJ databases">
        <title>30 novel species of actinomycetes from the DSMZ collection.</title>
        <authorList>
            <person name="Nouioui I."/>
        </authorList>
    </citation>
    <scope>NUCLEOTIDE SEQUENCE [LARGE SCALE GENOMIC DNA]</scope>
    <source>
        <strain evidence="11">DSM 44918</strain>
    </source>
</reference>
<comment type="subcellular location">
    <subcellularLocation>
        <location evidence="1">Cell membrane</location>
        <topology evidence="1">Multi-pass membrane protein</topology>
    </subcellularLocation>
</comment>
<proteinExistence type="inferred from homology"/>
<protein>
    <submittedName>
        <fullName evidence="10">FtsX-like permease family protein</fullName>
    </submittedName>
</protein>
<dbReference type="InterPro" id="IPR025857">
    <property type="entry name" value="MacB_PCD"/>
</dbReference>
<feature type="transmembrane region" description="Helical" evidence="7">
    <location>
        <begin position="259"/>
        <end position="286"/>
    </location>
</feature>
<dbReference type="InterPro" id="IPR003838">
    <property type="entry name" value="ABC3_permease_C"/>
</dbReference>
<name>A0ABU2LVM8_9ACTN</name>
<feature type="transmembrane region" description="Helical" evidence="7">
    <location>
        <begin position="314"/>
        <end position="336"/>
    </location>
</feature>
<feature type="transmembrane region" description="Helical" evidence="7">
    <location>
        <begin position="485"/>
        <end position="505"/>
    </location>
</feature>
<dbReference type="RefSeq" id="WP_311601891.1">
    <property type="nucleotide sequence ID" value="NZ_JAVREM010000044.1"/>
</dbReference>
<dbReference type="Pfam" id="PF02687">
    <property type="entry name" value="FtsX"/>
    <property type="match status" value="2"/>
</dbReference>
<evidence type="ECO:0000256" key="5">
    <source>
        <dbReference type="ARBA" id="ARBA00022989"/>
    </source>
</evidence>
<keyword evidence="6 7" id="KW-0472">Membrane</keyword>
<dbReference type="Pfam" id="PF12704">
    <property type="entry name" value="MacB_PCD"/>
    <property type="match status" value="1"/>
</dbReference>
<feature type="transmembrane region" description="Helical" evidence="7">
    <location>
        <begin position="808"/>
        <end position="829"/>
    </location>
</feature>
<gene>
    <name evidence="10" type="ORF">RNC47_25345</name>
</gene>
<dbReference type="Proteomes" id="UP001183420">
    <property type="component" value="Unassembled WGS sequence"/>
</dbReference>
<feature type="transmembrane region" description="Helical" evidence="7">
    <location>
        <begin position="717"/>
        <end position="741"/>
    </location>
</feature>
<dbReference type="PANTHER" id="PTHR30489">
    <property type="entry name" value="LIPOPROTEIN-RELEASING SYSTEM TRANSMEMBRANE PROTEIN LOLE"/>
    <property type="match status" value="1"/>
</dbReference>
<keyword evidence="5 7" id="KW-1133">Transmembrane helix</keyword>
<evidence type="ECO:0000256" key="3">
    <source>
        <dbReference type="ARBA" id="ARBA00022475"/>
    </source>
</evidence>
<dbReference type="InterPro" id="IPR051447">
    <property type="entry name" value="Lipoprotein-release_system"/>
</dbReference>
<feature type="transmembrane region" description="Helical" evidence="7">
    <location>
        <begin position="356"/>
        <end position="377"/>
    </location>
</feature>
<accession>A0ABU2LVM8</accession>
<sequence length="849" mass="87110">MGSLAAVALALLLLAAAGVLLESALRDHDEANRFAAAPVVVAGNPELGLDGRDHPPGLGDPEAAAVPRPLVPADLVERIGALDGVAAAVPDLAFHAQPIGSDGRPAGPTRGARSLGHAWSSAEVTPFTLSEGEAPREARDVVLDAATARRGGLRPGDEVTVLTGSEGRGTYRVSGVASAEPGLTEEQGALFFSDATARRLAPPGDLVNAVAVFPAPGTDPARLADRIREAVDAGPRIEVLTDSRATEVSEGDLRLLDTIVFVVSMGSLAVFVALFVMASGFAFATAQRHREFALLRVVGATPGQIRRMLAWETLLVAVFGGALAVPAGAALAEPLARGLVRIGVAPEGLDVVVGPWPLVVAAGCGVLVTQLAALAAAHRAARVRPAEALTEAAAPTRLLPVSRALLGLAFLAFTGLFVLFGVAVGGLAGSGLAFGGVLTLLVATALLAPVLTRPLIPPLGLVIRLLARRTGRLALANSVTGVRRVAAATVPIVLMTGFTVAALFMQTTQQSVAAEWAGERLVASHVLLPEGAVGLPPALAGEAARLPGVATASATTTAWLRAAVHNDEAESVPIPALGVDERVGEVLDLRLREGELRGVAAGDAVAVSDEQAGEYGWRVGDLMRLRFPDGTERELTIGARYDHSLGFADLLVPAALVLDHSPDPLLDAVYLVAAPDADTERLRAGLDELTRRWPTATAADRTAVERAGAEDAVTETWPAYLFGVLTAAFTALALANTQVMATLARSAEFATLRLAGATRRDVLALTAWESALVAACGLLLGGAVAAVALAGSSLALTGAVRVEGPPGYALAVALGAFALTLASALLPAWRTQPGTTRTRRKDTPHDATV</sequence>
<feature type="domain" description="ABC3 transporter permease C-terminal" evidence="8">
    <location>
        <begin position="721"/>
        <end position="830"/>
    </location>
</feature>
<evidence type="ECO:0000256" key="1">
    <source>
        <dbReference type="ARBA" id="ARBA00004651"/>
    </source>
</evidence>
<evidence type="ECO:0000256" key="6">
    <source>
        <dbReference type="ARBA" id="ARBA00023136"/>
    </source>
</evidence>
<evidence type="ECO:0000256" key="7">
    <source>
        <dbReference type="SAM" id="Phobius"/>
    </source>
</evidence>
<feature type="domain" description="ABC3 transporter permease C-terminal" evidence="8">
    <location>
        <begin position="265"/>
        <end position="383"/>
    </location>
</feature>
<keyword evidence="4 7" id="KW-0812">Transmembrane</keyword>
<evidence type="ECO:0000313" key="11">
    <source>
        <dbReference type="Proteomes" id="UP001183420"/>
    </source>
</evidence>
<keyword evidence="3" id="KW-1003">Cell membrane</keyword>
<evidence type="ECO:0000259" key="9">
    <source>
        <dbReference type="Pfam" id="PF12704"/>
    </source>
</evidence>
<organism evidence="10 11">
    <name type="scientific">Streptomyces millisiae</name>
    <dbReference type="NCBI Taxonomy" id="3075542"/>
    <lineage>
        <taxon>Bacteria</taxon>
        <taxon>Bacillati</taxon>
        <taxon>Actinomycetota</taxon>
        <taxon>Actinomycetes</taxon>
        <taxon>Kitasatosporales</taxon>
        <taxon>Streptomycetaceae</taxon>
        <taxon>Streptomyces</taxon>
    </lineage>
</organism>
<feature type="transmembrane region" description="Helical" evidence="7">
    <location>
        <begin position="405"/>
        <end position="426"/>
    </location>
</feature>
<comment type="similarity">
    <text evidence="2">Belongs to the ABC-4 integral membrane protein family. LolC/E subfamily.</text>
</comment>
<dbReference type="PANTHER" id="PTHR30489:SF0">
    <property type="entry name" value="LIPOPROTEIN-RELEASING SYSTEM TRANSMEMBRANE PROTEIN LOLE"/>
    <property type="match status" value="1"/>
</dbReference>
<evidence type="ECO:0000256" key="2">
    <source>
        <dbReference type="ARBA" id="ARBA00005236"/>
    </source>
</evidence>
<evidence type="ECO:0000313" key="10">
    <source>
        <dbReference type="EMBL" id="MDT0321660.1"/>
    </source>
</evidence>
<evidence type="ECO:0000259" key="8">
    <source>
        <dbReference type="Pfam" id="PF02687"/>
    </source>
</evidence>
<feature type="transmembrane region" description="Helical" evidence="7">
    <location>
        <begin position="762"/>
        <end position="788"/>
    </location>
</feature>
<feature type="domain" description="MacB-like periplasmic core" evidence="9">
    <location>
        <begin position="5"/>
        <end position="229"/>
    </location>
</feature>